<protein>
    <recommendedName>
        <fullName evidence="4">EF-hand domain-containing protein</fullName>
    </recommendedName>
</protein>
<dbReference type="AlphaFoldDB" id="A0A6H5GY81"/>
<sequence length="228" mass="25647">MNTKLQGIWRQWGPEAERCQFGIGGGVGWRRAAGEPDELQQRRRPFPFLSIANPSAVPSGDQEATWVKRCPSDDEPGDGDKDKSSLLTDTQKEKLSHFFAHVFDMDRDDIISLQDIEGFTELPPGHFFSHCQVIGHFKLSRMEGAVDLPCRLHQAVKEIGKPGLKNPNIFNAKVVRARLALNSRFHYDRMSARLKEPTRPEVTHRKISGENSKMRTISMPQGGEVSNG</sequence>
<reference evidence="2 3" key="1">
    <citation type="submission" date="2020-02" db="EMBL/GenBank/DDBJ databases">
        <authorList>
            <person name="Ferguson B K."/>
        </authorList>
    </citation>
    <scope>NUCLEOTIDE SEQUENCE [LARGE SCALE GENOMIC DNA]</scope>
</reference>
<dbReference type="Proteomes" id="UP000479000">
    <property type="component" value="Unassembled WGS sequence"/>
</dbReference>
<gene>
    <name evidence="2" type="ORF">NTEN_LOCUS14039</name>
</gene>
<feature type="compositionally biased region" description="Polar residues" evidence="1">
    <location>
        <begin position="209"/>
        <end position="228"/>
    </location>
</feature>
<feature type="non-terminal residue" evidence="2">
    <location>
        <position position="228"/>
    </location>
</feature>
<feature type="compositionally biased region" description="Basic and acidic residues" evidence="1">
    <location>
        <begin position="195"/>
        <end position="208"/>
    </location>
</feature>
<feature type="region of interest" description="Disordered" evidence="1">
    <location>
        <begin position="195"/>
        <end position="228"/>
    </location>
</feature>
<keyword evidence="3" id="KW-1185">Reference proteome</keyword>
<dbReference type="PROSITE" id="PS00018">
    <property type="entry name" value="EF_HAND_1"/>
    <property type="match status" value="1"/>
</dbReference>
<proteinExistence type="predicted"/>
<dbReference type="EMBL" id="CADCXU010020990">
    <property type="protein sequence ID" value="CAB0008827.1"/>
    <property type="molecule type" value="Genomic_DNA"/>
</dbReference>
<dbReference type="OrthoDB" id="6041230at2759"/>
<evidence type="ECO:0000313" key="3">
    <source>
        <dbReference type="Proteomes" id="UP000479000"/>
    </source>
</evidence>
<feature type="region of interest" description="Disordered" evidence="1">
    <location>
        <begin position="50"/>
        <end position="86"/>
    </location>
</feature>
<evidence type="ECO:0000313" key="2">
    <source>
        <dbReference type="EMBL" id="CAB0008827.1"/>
    </source>
</evidence>
<dbReference type="InterPro" id="IPR018247">
    <property type="entry name" value="EF_Hand_1_Ca_BS"/>
</dbReference>
<accession>A0A6H5GY81</accession>
<organism evidence="2 3">
    <name type="scientific">Nesidiocoris tenuis</name>
    <dbReference type="NCBI Taxonomy" id="355587"/>
    <lineage>
        <taxon>Eukaryota</taxon>
        <taxon>Metazoa</taxon>
        <taxon>Ecdysozoa</taxon>
        <taxon>Arthropoda</taxon>
        <taxon>Hexapoda</taxon>
        <taxon>Insecta</taxon>
        <taxon>Pterygota</taxon>
        <taxon>Neoptera</taxon>
        <taxon>Paraneoptera</taxon>
        <taxon>Hemiptera</taxon>
        <taxon>Heteroptera</taxon>
        <taxon>Panheteroptera</taxon>
        <taxon>Cimicomorpha</taxon>
        <taxon>Miridae</taxon>
        <taxon>Dicyphina</taxon>
        <taxon>Nesidiocoris</taxon>
    </lineage>
</organism>
<evidence type="ECO:0000256" key="1">
    <source>
        <dbReference type="SAM" id="MobiDB-lite"/>
    </source>
</evidence>
<name>A0A6H5GY81_9HEMI</name>
<evidence type="ECO:0008006" key="4">
    <source>
        <dbReference type="Google" id="ProtNLM"/>
    </source>
</evidence>